<dbReference type="EMBL" id="CP033893">
    <property type="protein sequence ID" value="QDL31611.1"/>
    <property type="molecule type" value="Genomic_DNA"/>
</dbReference>
<evidence type="ECO:0000313" key="5">
    <source>
        <dbReference type="Proteomes" id="UP000595237"/>
    </source>
</evidence>
<sequence>MSEYELPLVFFTVFCQWAVGTIVAITVLILAQPSWLSDEKRLNVLRQLALGIVAINILGSVLSLLHLGSPTGAYRAILGIGHSWLSREVIAFALLNAVVVIWAAMMFRFNSNPRLIRQVSLLASGAGVAAILVSAQVYYQMASHPLWHSPLTHLGFIATALLLGFTTLGLRLSVFNAAQNDRERWLPVALPTGILCGVVLLLVVILGYSAGFNQQGKMLASAVTVFGSGLMGWLIFGALITGSGLAAYLYQRPVLNVGVAGALMLTLLSACIGGRMLFYAGVMSQYPWF</sequence>
<feature type="transmembrane region" description="Helical" evidence="1">
    <location>
        <begin position="48"/>
        <end position="69"/>
    </location>
</feature>
<dbReference type="Proteomes" id="UP000595237">
    <property type="component" value="Chromosome"/>
</dbReference>
<proteinExistence type="predicted"/>
<dbReference type="Pfam" id="PF04976">
    <property type="entry name" value="DmsC"/>
    <property type="match status" value="1"/>
</dbReference>
<dbReference type="Proteomes" id="UP000317572">
    <property type="component" value="Chromosome"/>
</dbReference>
<dbReference type="GO" id="GO:0009389">
    <property type="term" value="F:dimethyl sulfoxide reductase activity"/>
    <property type="evidence" value="ECO:0007669"/>
    <property type="project" value="TreeGrafter"/>
</dbReference>
<evidence type="ECO:0000313" key="4">
    <source>
        <dbReference type="Proteomes" id="UP000317572"/>
    </source>
</evidence>
<keyword evidence="1" id="KW-1133">Transmembrane helix</keyword>
<dbReference type="GO" id="GO:0019645">
    <property type="term" value="P:anaerobic electron transport chain"/>
    <property type="evidence" value="ECO:0007669"/>
    <property type="project" value="InterPro"/>
</dbReference>
<dbReference type="EMBL" id="CP068148">
    <property type="protein sequence ID" value="QQU57129.1"/>
    <property type="molecule type" value="Genomic_DNA"/>
</dbReference>
<name>A0A515CTX2_SERLI</name>
<organism evidence="2 4">
    <name type="scientific">Serratia liquefaciens</name>
    <dbReference type="NCBI Taxonomy" id="614"/>
    <lineage>
        <taxon>Bacteria</taxon>
        <taxon>Pseudomonadati</taxon>
        <taxon>Pseudomonadota</taxon>
        <taxon>Gammaproteobacteria</taxon>
        <taxon>Enterobacterales</taxon>
        <taxon>Yersiniaceae</taxon>
        <taxon>Serratia</taxon>
    </lineage>
</organism>
<dbReference type="STRING" id="614.XJ20_08950"/>
<feature type="transmembrane region" description="Helical" evidence="1">
    <location>
        <begin position="151"/>
        <end position="173"/>
    </location>
</feature>
<evidence type="ECO:0000313" key="2">
    <source>
        <dbReference type="EMBL" id="QDL31611.1"/>
    </source>
</evidence>
<dbReference type="InterPro" id="IPR007059">
    <property type="entry name" value="DmsC"/>
</dbReference>
<feature type="transmembrane region" description="Helical" evidence="1">
    <location>
        <begin position="89"/>
        <end position="107"/>
    </location>
</feature>
<evidence type="ECO:0000313" key="3">
    <source>
        <dbReference type="EMBL" id="QQU57129.1"/>
    </source>
</evidence>
<dbReference type="RefSeq" id="WP_142815050.1">
    <property type="nucleotide sequence ID" value="NZ_CP033893.1"/>
</dbReference>
<feature type="transmembrane region" description="Helical" evidence="1">
    <location>
        <begin position="185"/>
        <end position="210"/>
    </location>
</feature>
<feature type="transmembrane region" description="Helical" evidence="1">
    <location>
        <begin position="6"/>
        <end position="36"/>
    </location>
</feature>
<feature type="transmembrane region" description="Helical" evidence="1">
    <location>
        <begin position="257"/>
        <end position="280"/>
    </location>
</feature>
<gene>
    <name evidence="2" type="ORF">EGO53_07365</name>
    <name evidence="3" type="ORF">I6I38_09170</name>
</gene>
<evidence type="ECO:0000256" key="1">
    <source>
        <dbReference type="SAM" id="Phobius"/>
    </source>
</evidence>
<keyword evidence="1" id="KW-0472">Membrane</keyword>
<dbReference type="PANTHER" id="PTHR38095">
    <property type="entry name" value="ANAEROBIC DIMETHYL SULFOXIDE REDUCTASE CHAIN YNFH"/>
    <property type="match status" value="1"/>
</dbReference>
<reference evidence="3 5" key="2">
    <citation type="submission" date="2021-01" db="EMBL/GenBank/DDBJ databases">
        <title>FDA dAtabase for Regulatory Grade micrObial Sequences (FDA-ARGOS): Supporting development and validation of Infectious Disease Dx tests.</title>
        <authorList>
            <person name="Blissenbach B."/>
            <person name="Krut O."/>
            <person name="Tallon L."/>
            <person name="Sadzewicz L."/>
            <person name="Zhao X."/>
            <person name="Boylan J."/>
            <person name="Ott S."/>
            <person name="Bowen H."/>
            <person name="Vavikolanu K."/>
            <person name="Mehta A."/>
            <person name="Aluvathingal J."/>
            <person name="Nadendla S."/>
            <person name="Yan Y."/>
            <person name="Sichtig H."/>
        </authorList>
    </citation>
    <scope>NUCLEOTIDE SEQUENCE [LARGE SCALE GENOMIC DNA]</scope>
    <source>
        <strain evidence="3 5">FDAARGOS_1081</strain>
    </source>
</reference>
<reference evidence="2 4" key="1">
    <citation type="submission" date="2018-11" db="EMBL/GenBank/DDBJ databases">
        <title>The first complete genome of Serratia liquefaciens isolated from metalophyte plant revel distinctness adaptive mechanisms in an extreme habitat.</title>
        <authorList>
            <person name="Caneschi W.L."/>
            <person name="Sanchez A.B."/>
            <person name="Felestrino E.B."/>
            <person name="Assis R.A.B."/>
            <person name="Lemes C.G.C."/>
            <person name="Cordeiro I.F."/>
            <person name="Fonseca N.P."/>
            <person name="Villa M."/>
            <person name="Vieira I.T."/>
            <person name="Moraes L.A."/>
            <person name="Kamino L.H.Y."/>
            <person name="do Carmo F."/>
            <person name="Garcia C.M."/>
            <person name="Almeida N.F."/>
            <person name="Silva R.S."/>
            <person name="Ferro J.A."/>
            <person name="Ferro M.I.T."/>
            <person name="Varani A.M."/>
            <person name="Ferreira R.M."/>
            <person name="dos Santos V.L."/>
            <person name="Silva U.C."/>
            <person name="Setubal J.C."/>
            <person name="Moreira L.M."/>
        </authorList>
    </citation>
    <scope>NUCLEOTIDE SEQUENCE [LARGE SCALE GENOMIC DNA]</scope>
    <source>
        <strain evidence="2 4">FG3</strain>
    </source>
</reference>
<dbReference type="GO" id="GO:0005886">
    <property type="term" value="C:plasma membrane"/>
    <property type="evidence" value="ECO:0007669"/>
    <property type="project" value="TreeGrafter"/>
</dbReference>
<feature type="transmembrane region" description="Helical" evidence="1">
    <location>
        <begin position="119"/>
        <end position="139"/>
    </location>
</feature>
<dbReference type="PANTHER" id="PTHR38095:SF2">
    <property type="entry name" value="ANAEROBIC DIMETHYL SULFOXIDE REDUCTASE CHAIN C"/>
    <property type="match status" value="1"/>
</dbReference>
<keyword evidence="1" id="KW-0812">Transmembrane</keyword>
<feature type="transmembrane region" description="Helical" evidence="1">
    <location>
        <begin position="230"/>
        <end position="250"/>
    </location>
</feature>
<dbReference type="AlphaFoldDB" id="A0A515CTX2"/>
<dbReference type="GO" id="GO:0009390">
    <property type="term" value="C:dimethyl sulfoxide reductase complex"/>
    <property type="evidence" value="ECO:0007669"/>
    <property type="project" value="TreeGrafter"/>
</dbReference>
<accession>A0A515CTX2</accession>
<protein>
    <submittedName>
        <fullName evidence="2 3">Dimethyl sulfoxide reductase</fullName>
    </submittedName>
</protein>
<keyword evidence="5" id="KW-1185">Reference proteome</keyword>